<dbReference type="PANTHER" id="PTHR48007:SF81">
    <property type="entry name" value="PROTEIN KINASE DOMAIN-CONTAINING PROTEIN"/>
    <property type="match status" value="1"/>
</dbReference>
<dbReference type="Proteomes" id="UP000007305">
    <property type="component" value="Chromosome 1"/>
</dbReference>
<dbReference type="AlphaFoldDB" id="A0A804M4T2"/>
<dbReference type="SUPFAM" id="SSF56112">
    <property type="entry name" value="Protein kinase-like (PK-like)"/>
    <property type="match status" value="1"/>
</dbReference>
<sequence length="269" mass="29760">MSLQVHHRSAPSPRSLSATIIDSNLSCTRRSTVVAENWTNRAKCISTPTAFRCTHHEAPSSLDKNIPGPPASCSYDIYCFGKVLLELITGNFGASGSTNADSEEWLARTLDYINANDKEGVSGIVDPTLVVDDDHLEEVWAVSIVAKTCLNPKPSRRPLARYILKALENPLRVVREQEEFQSSPSHLRSTPSQGSWRFAFHGNKYHSWEAMPTSGQALARKNTAKSQGTEGSDEDEENSFSFKRASRDDFPDPIEFEGGVVVKEYPQTS</sequence>
<reference evidence="2" key="2">
    <citation type="submission" date="2019-07" db="EMBL/GenBank/DDBJ databases">
        <authorList>
            <person name="Seetharam A."/>
            <person name="Woodhouse M."/>
            <person name="Cannon E."/>
        </authorList>
    </citation>
    <scope>NUCLEOTIDE SEQUENCE [LARGE SCALE GENOMIC DNA]</scope>
    <source>
        <strain evidence="2">cv. B73</strain>
    </source>
</reference>
<dbReference type="Gramene" id="Zm00001eb059020_T001">
    <property type="protein sequence ID" value="Zm00001eb059020_P001"/>
    <property type="gene ID" value="Zm00001eb059020"/>
</dbReference>
<name>A0A804M4T2_MAIZE</name>
<evidence type="ECO:0000313" key="3">
    <source>
        <dbReference type="Proteomes" id="UP000007305"/>
    </source>
</evidence>
<dbReference type="EnsemblPlants" id="Zm00001eb059020_T001">
    <property type="protein sequence ID" value="Zm00001eb059020_P001"/>
    <property type="gene ID" value="Zm00001eb059020"/>
</dbReference>
<dbReference type="Gene3D" id="1.10.510.10">
    <property type="entry name" value="Transferase(Phosphotransferase) domain 1"/>
    <property type="match status" value="1"/>
</dbReference>
<evidence type="ECO:0000256" key="1">
    <source>
        <dbReference type="SAM" id="MobiDB-lite"/>
    </source>
</evidence>
<dbReference type="InterPro" id="IPR011009">
    <property type="entry name" value="Kinase-like_dom_sf"/>
</dbReference>
<keyword evidence="3" id="KW-1185">Reference proteome</keyword>
<evidence type="ECO:0000313" key="2">
    <source>
        <dbReference type="EnsemblPlants" id="Zm00001eb059020_P001"/>
    </source>
</evidence>
<dbReference type="InterPro" id="IPR046959">
    <property type="entry name" value="PRK1-6/SRF4-like"/>
</dbReference>
<feature type="region of interest" description="Disordered" evidence="1">
    <location>
        <begin position="216"/>
        <end position="269"/>
    </location>
</feature>
<dbReference type="InParanoid" id="A0A804M4T2"/>
<reference evidence="2" key="3">
    <citation type="submission" date="2021-05" db="UniProtKB">
        <authorList>
            <consortium name="EnsemblPlants"/>
        </authorList>
    </citation>
    <scope>IDENTIFICATION</scope>
    <source>
        <strain evidence="2">cv. B73</strain>
    </source>
</reference>
<dbReference type="PANTHER" id="PTHR48007">
    <property type="entry name" value="LEUCINE-RICH REPEAT RECEPTOR-LIKE PROTEIN KINASE PXC1"/>
    <property type="match status" value="1"/>
</dbReference>
<accession>A0A804M4T2</accession>
<evidence type="ECO:0008006" key="4">
    <source>
        <dbReference type="Google" id="ProtNLM"/>
    </source>
</evidence>
<proteinExistence type="predicted"/>
<reference evidence="3" key="1">
    <citation type="submission" date="2015-12" db="EMBL/GenBank/DDBJ databases">
        <title>Update maize B73 reference genome by single molecule sequencing technologies.</title>
        <authorList>
            <consortium name="Maize Genome Sequencing Project"/>
            <person name="Ware D."/>
        </authorList>
    </citation>
    <scope>NUCLEOTIDE SEQUENCE [LARGE SCALE GENOMIC DNA]</scope>
    <source>
        <strain evidence="3">cv. B73</strain>
    </source>
</reference>
<protein>
    <recommendedName>
        <fullName evidence="4">LRR receptor-like serine/threonine-protein kinase</fullName>
    </recommendedName>
</protein>
<organism evidence="2 3">
    <name type="scientific">Zea mays</name>
    <name type="common">Maize</name>
    <dbReference type="NCBI Taxonomy" id="4577"/>
    <lineage>
        <taxon>Eukaryota</taxon>
        <taxon>Viridiplantae</taxon>
        <taxon>Streptophyta</taxon>
        <taxon>Embryophyta</taxon>
        <taxon>Tracheophyta</taxon>
        <taxon>Spermatophyta</taxon>
        <taxon>Magnoliopsida</taxon>
        <taxon>Liliopsida</taxon>
        <taxon>Poales</taxon>
        <taxon>Poaceae</taxon>
        <taxon>PACMAD clade</taxon>
        <taxon>Panicoideae</taxon>
        <taxon>Andropogonodae</taxon>
        <taxon>Andropogoneae</taxon>
        <taxon>Tripsacinae</taxon>
        <taxon>Zea</taxon>
    </lineage>
</organism>